<evidence type="ECO:0000313" key="1">
    <source>
        <dbReference type="EnsemblProtists" id="PYU1_T006064"/>
    </source>
</evidence>
<name>K3WM72_GLOUD</name>
<dbReference type="InParanoid" id="K3WM72"/>
<keyword evidence="2" id="KW-1185">Reference proteome</keyword>
<protein>
    <submittedName>
        <fullName evidence="1">Uncharacterized protein</fullName>
    </submittedName>
</protein>
<reference evidence="2" key="2">
    <citation type="submission" date="2010-04" db="EMBL/GenBank/DDBJ databases">
        <authorList>
            <person name="Buell R."/>
            <person name="Hamilton J."/>
            <person name="Hostetler J."/>
        </authorList>
    </citation>
    <scope>NUCLEOTIDE SEQUENCE [LARGE SCALE GENOMIC DNA]</scope>
    <source>
        <strain evidence="2">DAOM:BR144</strain>
    </source>
</reference>
<dbReference type="HOGENOM" id="CLU_1810039_0_0_1"/>
<accession>K3WM72</accession>
<evidence type="ECO:0000313" key="2">
    <source>
        <dbReference type="Proteomes" id="UP000019132"/>
    </source>
</evidence>
<dbReference type="OMA" id="CPDNEWR"/>
<proteinExistence type="predicted"/>
<dbReference type="AlphaFoldDB" id="K3WM72"/>
<reference evidence="2" key="1">
    <citation type="journal article" date="2010" name="Genome Biol.">
        <title>Genome sequence of the necrotrophic plant pathogen Pythium ultimum reveals original pathogenicity mechanisms and effector repertoire.</title>
        <authorList>
            <person name="Levesque C.A."/>
            <person name="Brouwer H."/>
            <person name="Cano L."/>
            <person name="Hamilton J.P."/>
            <person name="Holt C."/>
            <person name="Huitema E."/>
            <person name="Raffaele S."/>
            <person name="Robideau G.P."/>
            <person name="Thines M."/>
            <person name="Win J."/>
            <person name="Zerillo M.M."/>
            <person name="Beakes G.W."/>
            <person name="Boore J.L."/>
            <person name="Busam D."/>
            <person name="Dumas B."/>
            <person name="Ferriera S."/>
            <person name="Fuerstenberg S.I."/>
            <person name="Gachon C.M."/>
            <person name="Gaulin E."/>
            <person name="Govers F."/>
            <person name="Grenville-Briggs L."/>
            <person name="Horner N."/>
            <person name="Hostetler J."/>
            <person name="Jiang R.H."/>
            <person name="Johnson J."/>
            <person name="Krajaejun T."/>
            <person name="Lin H."/>
            <person name="Meijer H.J."/>
            <person name="Moore B."/>
            <person name="Morris P."/>
            <person name="Phuntmart V."/>
            <person name="Puiu D."/>
            <person name="Shetty J."/>
            <person name="Stajich J.E."/>
            <person name="Tripathy S."/>
            <person name="Wawra S."/>
            <person name="van West P."/>
            <person name="Whitty B.R."/>
            <person name="Coutinho P.M."/>
            <person name="Henrissat B."/>
            <person name="Martin F."/>
            <person name="Thomas P.D."/>
            <person name="Tyler B.M."/>
            <person name="De Vries R.P."/>
            <person name="Kamoun S."/>
            <person name="Yandell M."/>
            <person name="Tisserat N."/>
            <person name="Buell C.R."/>
        </authorList>
    </citation>
    <scope>NUCLEOTIDE SEQUENCE</scope>
    <source>
        <strain evidence="2">DAOM:BR144</strain>
    </source>
</reference>
<organism evidence="1 2">
    <name type="scientific">Globisporangium ultimum (strain ATCC 200006 / CBS 805.95 / DAOM BR144)</name>
    <name type="common">Pythium ultimum</name>
    <dbReference type="NCBI Taxonomy" id="431595"/>
    <lineage>
        <taxon>Eukaryota</taxon>
        <taxon>Sar</taxon>
        <taxon>Stramenopiles</taxon>
        <taxon>Oomycota</taxon>
        <taxon>Peronosporomycetes</taxon>
        <taxon>Pythiales</taxon>
        <taxon>Pythiaceae</taxon>
        <taxon>Globisporangium</taxon>
    </lineage>
</organism>
<dbReference type="VEuPathDB" id="FungiDB:PYU1_G006052"/>
<reference evidence="1" key="3">
    <citation type="submission" date="2015-02" db="UniProtKB">
        <authorList>
            <consortium name="EnsemblProtists"/>
        </authorList>
    </citation>
    <scope>IDENTIFICATION</scope>
    <source>
        <strain evidence="1">DAOM BR144</strain>
    </source>
</reference>
<dbReference type="EMBL" id="GL376625">
    <property type="status" value="NOT_ANNOTATED_CDS"/>
    <property type="molecule type" value="Genomic_DNA"/>
</dbReference>
<dbReference type="Proteomes" id="UP000019132">
    <property type="component" value="Unassembled WGS sequence"/>
</dbReference>
<sequence>MPWNHSSLKFNNQYKVEDVGELNEAMQRDVLFREFCRSKVLKRSTLQRWVRIYPKLKAALCPDNEWRQKGSRARRLTVGGSGRVSKSRPIEDELLRHIKDLHRSEIVVTRQHIIDYARSLMPNLFTYATDEACKACFSVQEKA</sequence>
<dbReference type="EnsemblProtists" id="PYU1_T006064">
    <property type="protein sequence ID" value="PYU1_T006064"/>
    <property type="gene ID" value="PYU1_G006052"/>
</dbReference>